<dbReference type="EMBL" id="MDAL01000037">
    <property type="protein sequence ID" value="PMN89771.1"/>
    <property type="molecule type" value="Genomic_DNA"/>
</dbReference>
<evidence type="ECO:0000313" key="4">
    <source>
        <dbReference type="Proteomes" id="UP000235387"/>
    </source>
</evidence>
<dbReference type="InterPro" id="IPR052042">
    <property type="entry name" value="Tail_sheath_structural"/>
</dbReference>
<dbReference type="PANTHER" id="PTHR35861:SF1">
    <property type="entry name" value="PHAGE TAIL SHEATH PROTEIN"/>
    <property type="match status" value="1"/>
</dbReference>
<dbReference type="Pfam" id="PF17482">
    <property type="entry name" value="Phage_sheath_1C"/>
    <property type="match status" value="1"/>
</dbReference>
<evidence type="ECO:0000259" key="2">
    <source>
        <dbReference type="Pfam" id="PF17482"/>
    </source>
</evidence>
<gene>
    <name evidence="3" type="ORF">BCT23_21915</name>
</gene>
<dbReference type="STRING" id="1190603.A1OO_15350"/>
<comment type="similarity">
    <text evidence="1">Belongs to the myoviridae tail sheath protein family.</text>
</comment>
<organism evidence="3 4">
    <name type="scientific">Enterovibrio norvegicus</name>
    <dbReference type="NCBI Taxonomy" id="188144"/>
    <lineage>
        <taxon>Bacteria</taxon>
        <taxon>Pseudomonadati</taxon>
        <taxon>Pseudomonadota</taxon>
        <taxon>Gammaproteobacteria</taxon>
        <taxon>Vibrionales</taxon>
        <taxon>Vibrionaceae</taxon>
        <taxon>Enterovibrio</taxon>
    </lineage>
</organism>
<dbReference type="Proteomes" id="UP000235387">
    <property type="component" value="Unassembled WGS sequence"/>
</dbReference>
<dbReference type="Gene3D" id="3.40.50.11780">
    <property type="match status" value="2"/>
</dbReference>
<accession>A0A2N7L721</accession>
<dbReference type="RefSeq" id="WP_102391646.1">
    <property type="nucleotide sequence ID" value="NZ_MDAL01000037.1"/>
</dbReference>
<proteinExistence type="inferred from homology"/>
<evidence type="ECO:0000313" key="3">
    <source>
        <dbReference type="EMBL" id="PMN89771.1"/>
    </source>
</evidence>
<reference evidence="4" key="1">
    <citation type="submission" date="2016-07" db="EMBL/GenBank/DDBJ databases">
        <title>Nontailed viruses are major unrecognized killers of bacteria in the ocean.</title>
        <authorList>
            <person name="Kauffman K."/>
            <person name="Hussain F."/>
            <person name="Yang J."/>
            <person name="Arevalo P."/>
            <person name="Brown J."/>
            <person name="Cutler M."/>
            <person name="Kelly L."/>
            <person name="Polz M.F."/>
        </authorList>
    </citation>
    <scope>NUCLEOTIDE SEQUENCE [LARGE SCALE GENOMIC DNA]</scope>
    <source>
        <strain evidence="4">10N.261.45.A10</strain>
    </source>
</reference>
<sequence length="647" mass="69247">MPVALTYPGVYIQEIPSGSRSIGGVATSIAAFVGGFSRGPLNSPVTLFHVGDFDTHLGGVHTDSETSYAISQFYLNGGGQAVAVRVGGGTTGDMIVQSWNGATSLNFIAGRQIQDALVEDPGRWNNHIRVDIDYLTSDPANLFNLLVTEIRHVDGLEVPVRSEAFRNVSMVTTHPRNVLSVVNDDSLMVQLELPDAGTDMPAPTGFYSGVQTVNTYADMADDTTLQVDLGTGSHDVSIVATTKPTTIAEAALMLQNAIRDTRPEDPLWAQCQVVVRADRIAIFSGRNSPEYRSGQMVSINESAGDAGSVLMLVAGSAEANVQQYAMNNVVAGHQTGATPGTDGITPTAEQLRGNRALRTGMYALEDIDLFNIMSIPEASDLGSVAAMSSVISPAISYCEEQRAFLLIDPPDDVNSVEEASDWLDEVAGAGLRHRNTAAYYPRVQVPDPNNENRLRTIAPSGTVAGLYARKDTESGVWTAAAGITAGLRNVISFNHSLTNNEIGLLNPIGLNCLRNGGISGNIAWGVRTLRGADALASEWAYIPVRRTALFIEESLFRGLQWAVFQPNDEPLWSEIRIAVTNFMQGLFRQKAFQGSAPEQAFLVKCDAETTTPADRAAGRVNVLVGFAPKNPAEFVVVSLQLMNNSGS</sequence>
<protein>
    <submittedName>
        <fullName evidence="3">Phage tail protein</fullName>
    </submittedName>
</protein>
<feature type="domain" description="Tail sheath protein C-terminal" evidence="2">
    <location>
        <begin position="537"/>
        <end position="640"/>
    </location>
</feature>
<comment type="caution">
    <text evidence="3">The sequence shown here is derived from an EMBL/GenBank/DDBJ whole genome shotgun (WGS) entry which is preliminary data.</text>
</comment>
<name>A0A2N7L721_9GAMM</name>
<evidence type="ECO:0000256" key="1">
    <source>
        <dbReference type="ARBA" id="ARBA00008005"/>
    </source>
</evidence>
<dbReference type="PANTHER" id="PTHR35861">
    <property type="match status" value="1"/>
</dbReference>
<dbReference type="InterPro" id="IPR020287">
    <property type="entry name" value="Tail_sheath_C"/>
</dbReference>
<dbReference type="AlphaFoldDB" id="A0A2N7L721"/>